<keyword evidence="3" id="KW-0732">Signal</keyword>
<dbReference type="RefSeq" id="WP_072944146.1">
    <property type="nucleotide sequence ID" value="NZ_CP070609.1"/>
</dbReference>
<dbReference type="InterPro" id="IPR015168">
    <property type="entry name" value="SsuA/THI5"/>
</dbReference>
<reference evidence="6" key="1">
    <citation type="submission" date="2016-10" db="EMBL/GenBank/DDBJ databases">
        <authorList>
            <person name="Varghese N."/>
            <person name="Submissions S."/>
        </authorList>
    </citation>
    <scope>NUCLEOTIDE SEQUENCE [LARGE SCALE GENOMIC DNA]</scope>
    <source>
        <strain evidence="6">DSM 44498</strain>
    </source>
</reference>
<gene>
    <name evidence="5" type="ORF">SAMN04490239_7747</name>
</gene>
<dbReference type="Proteomes" id="UP000183561">
    <property type="component" value="Unassembled WGS sequence"/>
</dbReference>
<dbReference type="SUPFAM" id="SSF53850">
    <property type="entry name" value="Periplasmic binding protein-like II"/>
    <property type="match status" value="1"/>
</dbReference>
<evidence type="ECO:0000256" key="1">
    <source>
        <dbReference type="ARBA" id="ARBA00004418"/>
    </source>
</evidence>
<comment type="similarity">
    <text evidence="2">Belongs to the bacterial solute-binding protein SsuA/TauA family.</text>
</comment>
<dbReference type="Gene3D" id="3.40.190.10">
    <property type="entry name" value="Periplasmic binding protein-like II"/>
    <property type="match status" value="2"/>
</dbReference>
<evidence type="ECO:0000259" key="4">
    <source>
        <dbReference type="Pfam" id="PF09084"/>
    </source>
</evidence>
<sequence length="368" mass="38620">MRAESPIGLRRNRSFAAAVLVTAVALVVAACGGSSSGGGTTEDGKTVLRYEGSPASVTFPELAEDLGFFEKVQLEWLGDTTSGPQSIQSAATGETDFGAAFNGAIAKLVDAGAPLTGVVSVYGSDGDTEADSFNGYYVLDGSPIRTARDLIGKKVGINTLGAYHEYVIKEWLFRAGLTNDEINQVELTVVPPNNTEQALRSGQIDVGNLGGIVKDAALGRGGLTPLFTDVDLTGPLGIGAVVFRNDFISKNEDAVRDFVQGVARAVRWTQTVPKEEVVDRFVKIVEGRGRNESTEFVRQWKSAGVPAAGGVIDPGEFQIWIDQGVRLGVLKPGGTTAEGLFTNDYNPYANGTYPPGSDADGNPVVAAG</sequence>
<comment type="subcellular location">
    <subcellularLocation>
        <location evidence="1">Periplasm</location>
    </subcellularLocation>
</comment>
<accession>A0A1H4ZLH7</accession>
<evidence type="ECO:0000256" key="3">
    <source>
        <dbReference type="ARBA" id="ARBA00022729"/>
    </source>
</evidence>
<dbReference type="EMBL" id="FNSV01000005">
    <property type="protein sequence ID" value="SED30973.1"/>
    <property type="molecule type" value="Genomic_DNA"/>
</dbReference>
<evidence type="ECO:0000313" key="5">
    <source>
        <dbReference type="EMBL" id="SED30973.1"/>
    </source>
</evidence>
<dbReference type="AlphaFoldDB" id="A0A1H4ZLH7"/>
<evidence type="ECO:0000256" key="2">
    <source>
        <dbReference type="ARBA" id="ARBA00010742"/>
    </source>
</evidence>
<dbReference type="Pfam" id="PF09084">
    <property type="entry name" value="NMT1"/>
    <property type="match status" value="1"/>
</dbReference>
<organism evidence="5 6">
    <name type="scientific">Rhodococcus koreensis</name>
    <dbReference type="NCBI Taxonomy" id="99653"/>
    <lineage>
        <taxon>Bacteria</taxon>
        <taxon>Bacillati</taxon>
        <taxon>Actinomycetota</taxon>
        <taxon>Actinomycetes</taxon>
        <taxon>Mycobacteriales</taxon>
        <taxon>Nocardiaceae</taxon>
        <taxon>Rhodococcus</taxon>
    </lineage>
</organism>
<keyword evidence="6" id="KW-1185">Reference proteome</keyword>
<name>A0A1H4ZLH7_9NOCA</name>
<dbReference type="PANTHER" id="PTHR30024:SF47">
    <property type="entry name" value="TAURINE-BINDING PERIPLASMIC PROTEIN"/>
    <property type="match status" value="1"/>
</dbReference>
<feature type="domain" description="SsuA/THI5-like" evidence="4">
    <location>
        <begin position="62"/>
        <end position="275"/>
    </location>
</feature>
<proteinExistence type="inferred from homology"/>
<dbReference type="OrthoDB" id="8877897at2"/>
<dbReference type="PANTHER" id="PTHR30024">
    <property type="entry name" value="ALIPHATIC SULFONATES-BINDING PROTEIN-RELATED"/>
    <property type="match status" value="1"/>
</dbReference>
<protein>
    <submittedName>
        <fullName evidence="5">ABC-type nitrate/sulfonate/bicarbonate transport system, substrate-binding protein</fullName>
    </submittedName>
</protein>
<dbReference type="GO" id="GO:0042597">
    <property type="term" value="C:periplasmic space"/>
    <property type="evidence" value="ECO:0007669"/>
    <property type="project" value="UniProtKB-SubCell"/>
</dbReference>
<evidence type="ECO:0000313" key="6">
    <source>
        <dbReference type="Proteomes" id="UP000183561"/>
    </source>
</evidence>
<dbReference type="PROSITE" id="PS51257">
    <property type="entry name" value="PROKAR_LIPOPROTEIN"/>
    <property type="match status" value="1"/>
</dbReference>